<gene>
    <name evidence="2" type="ORF">ACFORO_42625</name>
</gene>
<organism evidence="2 3">
    <name type="scientific">Amycolatopsis halotolerans</name>
    <dbReference type="NCBI Taxonomy" id="330083"/>
    <lineage>
        <taxon>Bacteria</taxon>
        <taxon>Bacillati</taxon>
        <taxon>Actinomycetota</taxon>
        <taxon>Actinomycetes</taxon>
        <taxon>Pseudonocardiales</taxon>
        <taxon>Pseudonocardiaceae</taxon>
        <taxon>Amycolatopsis</taxon>
    </lineage>
</organism>
<dbReference type="CDD" id="cd04859">
    <property type="entry name" value="Prim_Pol"/>
    <property type="match status" value="1"/>
</dbReference>
<feature type="domain" description="DNA primase/polymerase bifunctional N-terminal" evidence="1">
    <location>
        <begin position="8"/>
        <end position="176"/>
    </location>
</feature>
<keyword evidence="3" id="KW-1185">Reference proteome</keyword>
<evidence type="ECO:0000313" key="3">
    <source>
        <dbReference type="Proteomes" id="UP001595764"/>
    </source>
</evidence>
<dbReference type="InterPro" id="IPR015330">
    <property type="entry name" value="DNA_primase/pol_bifunc_N"/>
</dbReference>
<sequence length="551" mass="59688">MNPAAEAAVRYTALGYRVYPVNVSYVDGKKRPSFKGGAWDPAKGAEYPTEPDEIREHFEGFSGVAINTGLSGVVGIDIDQGNGKSGMDNLRAAGVQLDPTPMVAMTPSGGRHLLYRAHPDHPAPTKKDIPVPEVDVRGVGGILFAYPTAVGDNVYGFVGDDWVGPEDLPVISEQWLEFFREREQTYGHRRSLPSDPGELLQRVRDLPPGGSWDELGPLSMRYAAVCLGRGQDDDEIAAAFVDAFRDRGTGDPKDAENSIRSALKKVEPWEPDDGEGAYERAVADELQRLRVKAEALRRHQAAEAPKVDEGADVVSIDGQDEGRQWVVPEMFPRGDFMMMYGPSRAGKSALLIDLACQLDTGGAFMGHQLNRTRVLYLAAESANGVASRFRAWQAYHGTRVDVTVRKKGGLSLDNPASVEKFAEYVKAEGFGVVTVDMVKHVAGSLEFDKNAGANGALIALNDVAQYTGALVIGTHHSKSAAPNQMEGNHAALYGTSNYVMLVQREEHGEFTAELLKDKDGQDGRQWTGHVVPGPNGVPVYVSDRAVGGVFR</sequence>
<dbReference type="SMART" id="SM00943">
    <property type="entry name" value="Prim-Pol"/>
    <property type="match status" value="1"/>
</dbReference>
<name>A0ABV7QUW3_9PSEU</name>
<dbReference type="InterPro" id="IPR027417">
    <property type="entry name" value="P-loop_NTPase"/>
</dbReference>
<dbReference type="Pfam" id="PF13481">
    <property type="entry name" value="AAA_25"/>
    <property type="match status" value="1"/>
</dbReference>
<protein>
    <submittedName>
        <fullName evidence="2">AAA family ATPase</fullName>
    </submittedName>
</protein>
<dbReference type="Gene3D" id="3.40.50.300">
    <property type="entry name" value="P-loop containing nucleotide triphosphate hydrolases"/>
    <property type="match status" value="1"/>
</dbReference>
<evidence type="ECO:0000313" key="2">
    <source>
        <dbReference type="EMBL" id="MFC3516918.1"/>
    </source>
</evidence>
<comment type="caution">
    <text evidence="2">The sequence shown here is derived from an EMBL/GenBank/DDBJ whole genome shotgun (WGS) entry which is preliminary data.</text>
</comment>
<dbReference type="EMBL" id="JBHRWI010000070">
    <property type="protein sequence ID" value="MFC3516918.1"/>
    <property type="molecule type" value="Genomic_DNA"/>
</dbReference>
<proteinExistence type="predicted"/>
<dbReference type="Proteomes" id="UP001595764">
    <property type="component" value="Unassembled WGS sequence"/>
</dbReference>
<accession>A0ABV7QUW3</accession>
<evidence type="ECO:0000259" key="1">
    <source>
        <dbReference type="SMART" id="SM00943"/>
    </source>
</evidence>
<reference evidence="3" key="1">
    <citation type="journal article" date="2019" name="Int. J. Syst. Evol. Microbiol.">
        <title>The Global Catalogue of Microorganisms (GCM) 10K type strain sequencing project: providing services to taxonomists for standard genome sequencing and annotation.</title>
        <authorList>
            <consortium name="The Broad Institute Genomics Platform"/>
            <consortium name="The Broad Institute Genome Sequencing Center for Infectious Disease"/>
            <person name="Wu L."/>
            <person name="Ma J."/>
        </authorList>
    </citation>
    <scope>NUCLEOTIDE SEQUENCE [LARGE SCALE GENOMIC DNA]</scope>
    <source>
        <strain evidence="3">CGMCC 4.7682</strain>
    </source>
</reference>
<dbReference type="SUPFAM" id="SSF52540">
    <property type="entry name" value="P-loop containing nucleoside triphosphate hydrolases"/>
    <property type="match status" value="1"/>
</dbReference>
<dbReference type="RefSeq" id="WP_377870222.1">
    <property type="nucleotide sequence ID" value="NZ_JBHMAY010000021.1"/>
</dbReference>
<dbReference type="SUPFAM" id="SSF56747">
    <property type="entry name" value="Prim-pol domain"/>
    <property type="match status" value="1"/>
</dbReference>
<dbReference type="Pfam" id="PF09250">
    <property type="entry name" value="Prim-Pol"/>
    <property type="match status" value="1"/>
</dbReference>